<dbReference type="AlphaFoldDB" id="A0A1I4FCC0"/>
<evidence type="ECO:0000313" key="3">
    <source>
        <dbReference type="EMBL" id="SFL14041.1"/>
    </source>
</evidence>
<protein>
    <submittedName>
        <fullName evidence="3">Prepilin peptidase CpaA</fullName>
    </submittedName>
</protein>
<dbReference type="Proteomes" id="UP000198851">
    <property type="component" value="Unassembled WGS sequence"/>
</dbReference>
<reference evidence="4" key="1">
    <citation type="submission" date="2016-10" db="EMBL/GenBank/DDBJ databases">
        <authorList>
            <person name="Varghese N."/>
            <person name="Submissions S."/>
        </authorList>
    </citation>
    <scope>NUCLEOTIDE SEQUENCE [LARGE SCALE GENOMIC DNA]</scope>
    <source>
        <strain evidence="4">DSM 28453</strain>
    </source>
</reference>
<keyword evidence="1" id="KW-0812">Transmembrane</keyword>
<dbReference type="GO" id="GO:0016020">
    <property type="term" value="C:membrane"/>
    <property type="evidence" value="ECO:0007669"/>
    <property type="project" value="InterPro"/>
</dbReference>
<proteinExistence type="predicted"/>
<keyword evidence="4" id="KW-1185">Reference proteome</keyword>
<accession>A0A1I4FCC0</accession>
<dbReference type="RefSeq" id="WP_093324521.1">
    <property type="nucleotide sequence ID" value="NZ_FOSZ01000005.1"/>
</dbReference>
<evidence type="ECO:0000259" key="2">
    <source>
        <dbReference type="Pfam" id="PF01478"/>
    </source>
</evidence>
<feature type="transmembrane region" description="Helical" evidence="1">
    <location>
        <begin position="6"/>
        <end position="24"/>
    </location>
</feature>
<organism evidence="3 4">
    <name type="scientific">Shimia haliotis</name>
    <dbReference type="NCBI Taxonomy" id="1280847"/>
    <lineage>
        <taxon>Bacteria</taxon>
        <taxon>Pseudomonadati</taxon>
        <taxon>Pseudomonadota</taxon>
        <taxon>Alphaproteobacteria</taxon>
        <taxon>Rhodobacterales</taxon>
        <taxon>Roseobacteraceae</taxon>
    </lineage>
</organism>
<dbReference type="GO" id="GO:0004190">
    <property type="term" value="F:aspartic-type endopeptidase activity"/>
    <property type="evidence" value="ECO:0007669"/>
    <property type="project" value="InterPro"/>
</dbReference>
<dbReference type="OrthoDB" id="7709484at2"/>
<name>A0A1I4FCC0_9RHOB</name>
<dbReference type="Gene3D" id="1.20.120.1220">
    <property type="match status" value="1"/>
</dbReference>
<keyword evidence="1" id="KW-0472">Membrane</keyword>
<feature type="transmembrane region" description="Helical" evidence="1">
    <location>
        <begin position="36"/>
        <end position="52"/>
    </location>
</feature>
<keyword evidence="1" id="KW-1133">Transmembrane helix</keyword>
<dbReference type="STRING" id="1280847.SAMN04488036_105275"/>
<feature type="transmembrane region" description="Helical" evidence="1">
    <location>
        <begin position="153"/>
        <end position="174"/>
    </location>
</feature>
<evidence type="ECO:0000313" key="4">
    <source>
        <dbReference type="Proteomes" id="UP000198851"/>
    </source>
</evidence>
<feature type="transmembrane region" description="Helical" evidence="1">
    <location>
        <begin position="58"/>
        <end position="77"/>
    </location>
</feature>
<evidence type="ECO:0000256" key="1">
    <source>
        <dbReference type="SAM" id="Phobius"/>
    </source>
</evidence>
<feature type="domain" description="Prepilin type IV endopeptidase peptidase" evidence="2">
    <location>
        <begin position="17"/>
        <end position="115"/>
    </location>
</feature>
<gene>
    <name evidence="3" type="ORF">SAMN04488036_105275</name>
</gene>
<feature type="transmembrane region" description="Helical" evidence="1">
    <location>
        <begin position="103"/>
        <end position="123"/>
    </location>
</feature>
<dbReference type="EMBL" id="FOSZ01000005">
    <property type="protein sequence ID" value="SFL14041.1"/>
    <property type="molecule type" value="Genomic_DNA"/>
</dbReference>
<dbReference type="Pfam" id="PF01478">
    <property type="entry name" value="Peptidase_A24"/>
    <property type="match status" value="1"/>
</dbReference>
<sequence length="177" mass="19596">MHIEATTALWFLLPVLPICLHIFYVDMKYKKISNRVVWVLFLVFVVFGLALLPFETFLWRFANYAVVFAVGFIMWMARQMGAGDVKLGAVMALFIDRADANSVLWIAFAAILGATAATLLARWTPLKRLAPDWAAWHTPDQDDPNAVGGGKQFTVPMGTGLGLMLCTYLILGALTGQ</sequence>
<dbReference type="InterPro" id="IPR000045">
    <property type="entry name" value="Prepilin_IV_endopep_pep"/>
</dbReference>